<proteinExistence type="predicted"/>
<feature type="region of interest" description="Disordered" evidence="1">
    <location>
        <begin position="168"/>
        <end position="187"/>
    </location>
</feature>
<feature type="region of interest" description="Disordered" evidence="1">
    <location>
        <begin position="1"/>
        <end position="143"/>
    </location>
</feature>
<organism evidence="2 3">
    <name type="scientific">Orbilia brochopaga</name>
    <dbReference type="NCBI Taxonomy" id="3140254"/>
    <lineage>
        <taxon>Eukaryota</taxon>
        <taxon>Fungi</taxon>
        <taxon>Dikarya</taxon>
        <taxon>Ascomycota</taxon>
        <taxon>Pezizomycotina</taxon>
        <taxon>Orbiliomycetes</taxon>
        <taxon>Orbiliales</taxon>
        <taxon>Orbiliaceae</taxon>
        <taxon>Orbilia</taxon>
    </lineage>
</organism>
<evidence type="ECO:0000256" key="1">
    <source>
        <dbReference type="SAM" id="MobiDB-lite"/>
    </source>
</evidence>
<dbReference type="Proteomes" id="UP001375240">
    <property type="component" value="Unassembled WGS sequence"/>
</dbReference>
<dbReference type="EMBL" id="JAVHNQ010000006">
    <property type="protein sequence ID" value="KAK6343860.1"/>
    <property type="molecule type" value="Genomic_DNA"/>
</dbReference>
<keyword evidence="3" id="KW-1185">Reference proteome</keyword>
<feature type="compositionally biased region" description="Basic and acidic residues" evidence="1">
    <location>
        <begin position="70"/>
        <end position="80"/>
    </location>
</feature>
<accession>A0AAV9UMR3</accession>
<protein>
    <submittedName>
        <fullName evidence="2">Uncharacterized protein</fullName>
    </submittedName>
</protein>
<comment type="caution">
    <text evidence="2">The sequence shown here is derived from an EMBL/GenBank/DDBJ whole genome shotgun (WGS) entry which is preliminary data.</text>
</comment>
<gene>
    <name evidence="2" type="ORF">TWF696_007515</name>
</gene>
<feature type="region of interest" description="Disordered" evidence="1">
    <location>
        <begin position="304"/>
        <end position="340"/>
    </location>
</feature>
<sequence>MEDDENQPSPPANRPRANGGSPQTSPLAEHLSNISLEDEKSPGERNLGHYEEASTSGLRGIPLFRQTEPIVRHHETRRTSVPEPEEDFDHSDVTSFTHPKNESPTPPSSPRLRSVLKSTPKPKASPSHPDAAPNAPKEKGKVSFSTHDEILLCDVDEALAEAQQSWKVCRRTSRASQQEQDERDFEEALEKASAYPVNSRSDLDPFSCSLIAVSDRGRAGPSTRAESRASYSQATVRGFDRLPRMTAVGRRSERQRQTAESRALNEKKHHHKHGYTNCQHQFTDPMDCTCDDPDVVIEAEGECKECSAAKTQPTDDDDEPQTERDEFMGWLKKLGRKMAS</sequence>
<name>A0AAV9UMR3_9PEZI</name>
<evidence type="ECO:0000313" key="2">
    <source>
        <dbReference type="EMBL" id="KAK6343860.1"/>
    </source>
</evidence>
<reference evidence="2 3" key="1">
    <citation type="submission" date="2019-10" db="EMBL/GenBank/DDBJ databases">
        <authorList>
            <person name="Palmer J.M."/>
        </authorList>
    </citation>
    <scope>NUCLEOTIDE SEQUENCE [LARGE SCALE GENOMIC DNA]</scope>
    <source>
        <strain evidence="2 3">TWF696</strain>
    </source>
</reference>
<evidence type="ECO:0000313" key="3">
    <source>
        <dbReference type="Proteomes" id="UP001375240"/>
    </source>
</evidence>
<feature type="compositionally biased region" description="Basic and acidic residues" evidence="1">
    <location>
        <begin position="37"/>
        <end position="52"/>
    </location>
</feature>
<feature type="compositionally biased region" description="Basic and acidic residues" evidence="1">
    <location>
        <begin position="250"/>
        <end position="266"/>
    </location>
</feature>
<dbReference type="AlphaFoldDB" id="A0AAV9UMR3"/>
<feature type="region of interest" description="Disordered" evidence="1">
    <location>
        <begin position="246"/>
        <end position="273"/>
    </location>
</feature>